<evidence type="ECO:0000313" key="4">
    <source>
        <dbReference type="Proteomes" id="UP000053424"/>
    </source>
</evidence>
<gene>
    <name evidence="3" type="ORF">M413DRAFT_14675</name>
</gene>
<feature type="compositionally biased region" description="Acidic residues" evidence="1">
    <location>
        <begin position="1048"/>
        <end position="1076"/>
    </location>
</feature>
<keyword evidence="4" id="KW-1185">Reference proteome</keyword>
<evidence type="ECO:0000256" key="1">
    <source>
        <dbReference type="SAM" id="MobiDB-lite"/>
    </source>
</evidence>
<dbReference type="PANTHER" id="PTHR33096">
    <property type="entry name" value="CXC2 DOMAIN-CONTAINING PROTEIN"/>
    <property type="match status" value="1"/>
</dbReference>
<dbReference type="STRING" id="686832.A0A0C3BEK8"/>
<evidence type="ECO:0000259" key="2">
    <source>
        <dbReference type="Pfam" id="PF18803"/>
    </source>
</evidence>
<reference evidence="3 4" key="1">
    <citation type="submission" date="2014-04" db="EMBL/GenBank/DDBJ databases">
        <authorList>
            <consortium name="DOE Joint Genome Institute"/>
            <person name="Kuo A."/>
            <person name="Gay G."/>
            <person name="Dore J."/>
            <person name="Kohler A."/>
            <person name="Nagy L.G."/>
            <person name="Floudas D."/>
            <person name="Copeland A."/>
            <person name="Barry K.W."/>
            <person name="Cichocki N."/>
            <person name="Veneault-Fourrey C."/>
            <person name="LaButti K."/>
            <person name="Lindquist E.A."/>
            <person name="Lipzen A."/>
            <person name="Lundell T."/>
            <person name="Morin E."/>
            <person name="Murat C."/>
            <person name="Sun H."/>
            <person name="Tunlid A."/>
            <person name="Henrissat B."/>
            <person name="Grigoriev I.V."/>
            <person name="Hibbett D.S."/>
            <person name="Martin F."/>
            <person name="Nordberg H.P."/>
            <person name="Cantor M.N."/>
            <person name="Hua S.X."/>
        </authorList>
    </citation>
    <scope>NUCLEOTIDE SEQUENCE [LARGE SCALE GENOMIC DNA]</scope>
    <source>
        <strain evidence="4">h7</strain>
    </source>
</reference>
<feature type="region of interest" description="Disordered" evidence="1">
    <location>
        <begin position="1040"/>
        <end position="1076"/>
    </location>
</feature>
<dbReference type="InterPro" id="IPR040521">
    <property type="entry name" value="KDZ"/>
</dbReference>
<feature type="domain" description="CxC2-like cysteine cluster KDZ transposase-associated" evidence="2">
    <location>
        <begin position="205"/>
        <end position="310"/>
    </location>
</feature>
<dbReference type="HOGENOM" id="CLU_003703_13_0_1"/>
<dbReference type="OrthoDB" id="2804062at2759"/>
<feature type="region of interest" description="Disordered" evidence="1">
    <location>
        <begin position="1"/>
        <end position="118"/>
    </location>
</feature>
<dbReference type="Pfam" id="PF18803">
    <property type="entry name" value="CxC2"/>
    <property type="match status" value="1"/>
</dbReference>
<proteinExistence type="predicted"/>
<dbReference type="EMBL" id="KN831827">
    <property type="protein sequence ID" value="KIM35205.1"/>
    <property type="molecule type" value="Genomic_DNA"/>
</dbReference>
<accession>A0A0C3BEK8</accession>
<evidence type="ECO:0000313" key="3">
    <source>
        <dbReference type="EMBL" id="KIM35205.1"/>
    </source>
</evidence>
<reference evidence="4" key="2">
    <citation type="submission" date="2015-01" db="EMBL/GenBank/DDBJ databases">
        <title>Evolutionary Origins and Diversification of the Mycorrhizal Mutualists.</title>
        <authorList>
            <consortium name="DOE Joint Genome Institute"/>
            <consortium name="Mycorrhizal Genomics Consortium"/>
            <person name="Kohler A."/>
            <person name="Kuo A."/>
            <person name="Nagy L.G."/>
            <person name="Floudas D."/>
            <person name="Copeland A."/>
            <person name="Barry K.W."/>
            <person name="Cichocki N."/>
            <person name="Veneault-Fourrey C."/>
            <person name="LaButti K."/>
            <person name="Lindquist E.A."/>
            <person name="Lipzen A."/>
            <person name="Lundell T."/>
            <person name="Morin E."/>
            <person name="Murat C."/>
            <person name="Riley R."/>
            <person name="Ohm R."/>
            <person name="Sun H."/>
            <person name="Tunlid A."/>
            <person name="Henrissat B."/>
            <person name="Grigoriev I.V."/>
            <person name="Hibbett D.S."/>
            <person name="Martin F."/>
        </authorList>
    </citation>
    <scope>NUCLEOTIDE SEQUENCE [LARGE SCALE GENOMIC DNA]</scope>
    <source>
        <strain evidence="4">h7</strain>
    </source>
</reference>
<dbReference type="AlphaFoldDB" id="A0A0C3BEK8"/>
<name>A0A0C3BEK8_HEBCY</name>
<dbReference type="PANTHER" id="PTHR33096:SF1">
    <property type="entry name" value="CXC1-LIKE CYSTEINE CLUSTER ASSOCIATED WITH KDZ TRANSPOSASES DOMAIN-CONTAINING PROTEIN"/>
    <property type="match status" value="1"/>
</dbReference>
<protein>
    <recommendedName>
        <fullName evidence="2">CxC2-like cysteine cluster KDZ transposase-associated domain-containing protein</fullName>
    </recommendedName>
</protein>
<dbReference type="Pfam" id="PF18758">
    <property type="entry name" value="KDZ"/>
    <property type="match status" value="1"/>
</dbReference>
<sequence>MSKRPHSPNAAPQPKRSRKPAGFRVARPPPSDSQQSSSSSTSSLFITVSQPDERRGTLIAQTRVVPSTPDPGAPPSISTDNPEPEVEQNDSTSINLGSADTGPSPEVESVKPKRKRKTKNAHLLNEWLRFRSTFLDEVLRHDGLRDFQGRTECSRCQKRPGIIRCRDCSSGRMLKCAECIVASHETLPLHRVERWNGQFFDKESLQNLGLSYQVGHSGGPCPCPLAGPKNFVVFDITGFHLVTIQYCNCNEDPLSNWTQLLRERWFPATLSRPQTVFTFDCLETFHELTLQGKTNLYDYYNTLLRRSDNANIYSSVNRYSEIHRVFRMWRNLMALKRAVRGHEPGGVDATSKGELTVECPACPHPGRNLPDGWENAGVLLFLYTLFLAVDGNFKLKGKARRVNDIELMPGWGSYVPETEYQNHIANYVDQTEINTCESQHDALVRAATRSMPGYAVSGAMVVVCSRHCMVRRNGAGDLRLGKKYCNADFTIFAAIVGIILLRIVLTYDIACQWSKNFRKHMEQLPPDMQIPDTTQLDVAIPGWHINGHGETCRTNFNLSYMEGTGRTVGEDVETIWAGTNPLALSIREVGPAARHDTLNDHWNGWNFRTLLLRRFKEAVDMSIKQAETFDQLSATFSPEIIAKWEAIVENWNADPKAPNPYREPKSQTTLQDVRLQLAREEAAQVAIGEPQAPQHETSMLTFLITGFELEDSQYVLRREVAETKGLRSSKQLADLQEKRMALLRWIQNWREVQLVYMPHVASLLSRMEPLMETSAHTTPSSASVMLPENLPLLMPSSLPHQIRTLPSLHEICQLERRLREPQADDALADIRRQCRVIQGLWQFKKLNVSGTGNRPNTRLITLYKRFDNKTKHFAQKYRIAWQALHILDPNGSWSTRLKDLKDVDIRGPGKDLDDKSNSRYEPSWIWLMPRVTDPETGLHEEELNDCMRVEWAKSRAQMRRVLVYHKWKATWWHTRSALRSHDDISILSGIQAMICERMATQCARYWLPCMKEKNITPPWAVEYAASVDLPSTVVQQDEELDGLGSTAEDFDEIDIDDVDAEDEENDVDDDYLEAGI</sequence>
<dbReference type="InterPro" id="IPR041457">
    <property type="entry name" value="CxC2_KDZ-assoc"/>
</dbReference>
<organism evidence="3 4">
    <name type="scientific">Hebeloma cylindrosporum</name>
    <dbReference type="NCBI Taxonomy" id="76867"/>
    <lineage>
        <taxon>Eukaryota</taxon>
        <taxon>Fungi</taxon>
        <taxon>Dikarya</taxon>
        <taxon>Basidiomycota</taxon>
        <taxon>Agaricomycotina</taxon>
        <taxon>Agaricomycetes</taxon>
        <taxon>Agaricomycetidae</taxon>
        <taxon>Agaricales</taxon>
        <taxon>Agaricineae</taxon>
        <taxon>Hymenogastraceae</taxon>
        <taxon>Hebeloma</taxon>
    </lineage>
</organism>
<dbReference type="Proteomes" id="UP000053424">
    <property type="component" value="Unassembled WGS sequence"/>
</dbReference>
<feature type="compositionally biased region" description="Low complexity" evidence="1">
    <location>
        <begin position="32"/>
        <end position="43"/>
    </location>
</feature>
<feature type="compositionally biased region" description="Polar residues" evidence="1">
    <location>
        <begin position="89"/>
        <end position="98"/>
    </location>
</feature>